<sequence>MLLRALALHGRRSGRYGASRGFKAPLLVFVFKALLRLFTPQHNTSVSAGESYQQISRCTRFTFTSFSVVTPN</sequence>
<evidence type="ECO:0000313" key="1">
    <source>
        <dbReference type="EMBL" id="KAF0031671.1"/>
    </source>
</evidence>
<dbReference type="EMBL" id="VEVO01000014">
    <property type="protein sequence ID" value="KAF0031671.1"/>
    <property type="molecule type" value="Genomic_DNA"/>
</dbReference>
<evidence type="ECO:0000313" key="2">
    <source>
        <dbReference type="Proteomes" id="UP000438429"/>
    </source>
</evidence>
<protein>
    <submittedName>
        <fullName evidence="1">Uncharacterized protein</fullName>
    </submittedName>
</protein>
<comment type="caution">
    <text evidence="1">The sequence shown here is derived from an EMBL/GenBank/DDBJ whole genome shotgun (WGS) entry which is preliminary data.</text>
</comment>
<accession>A0A6A4SKK6</accession>
<gene>
    <name evidence="1" type="ORF">F2P81_016226</name>
</gene>
<name>A0A6A4SKK6_SCOMX</name>
<organism evidence="1 2">
    <name type="scientific">Scophthalmus maximus</name>
    <name type="common">Turbot</name>
    <name type="synonym">Psetta maxima</name>
    <dbReference type="NCBI Taxonomy" id="52904"/>
    <lineage>
        <taxon>Eukaryota</taxon>
        <taxon>Metazoa</taxon>
        <taxon>Chordata</taxon>
        <taxon>Craniata</taxon>
        <taxon>Vertebrata</taxon>
        <taxon>Euteleostomi</taxon>
        <taxon>Actinopterygii</taxon>
        <taxon>Neopterygii</taxon>
        <taxon>Teleostei</taxon>
        <taxon>Neoteleostei</taxon>
        <taxon>Acanthomorphata</taxon>
        <taxon>Carangaria</taxon>
        <taxon>Pleuronectiformes</taxon>
        <taxon>Pleuronectoidei</taxon>
        <taxon>Scophthalmidae</taxon>
        <taxon>Scophthalmus</taxon>
    </lineage>
</organism>
<reference evidence="1 2" key="1">
    <citation type="submission" date="2019-06" db="EMBL/GenBank/DDBJ databases">
        <title>Draft genomes of female and male turbot (Scophthalmus maximus).</title>
        <authorList>
            <person name="Xu H."/>
            <person name="Xu X.-W."/>
            <person name="Shao C."/>
            <person name="Chen S."/>
        </authorList>
    </citation>
    <scope>NUCLEOTIDE SEQUENCE [LARGE SCALE GENOMIC DNA]</scope>
    <source>
        <strain evidence="1">Ysfricsl-2016a</strain>
        <tissue evidence="1">Blood</tissue>
    </source>
</reference>
<proteinExistence type="predicted"/>
<dbReference type="Proteomes" id="UP000438429">
    <property type="component" value="Unassembled WGS sequence"/>
</dbReference>
<dbReference type="AlphaFoldDB" id="A0A6A4SKK6"/>